<feature type="compositionally biased region" description="Basic and acidic residues" evidence="1">
    <location>
        <begin position="297"/>
        <end position="311"/>
    </location>
</feature>
<organism evidence="3 4">
    <name type="scientific">Viridothelium virens</name>
    <name type="common">Speckled blister lichen</name>
    <name type="synonym">Trypethelium virens</name>
    <dbReference type="NCBI Taxonomy" id="1048519"/>
    <lineage>
        <taxon>Eukaryota</taxon>
        <taxon>Fungi</taxon>
        <taxon>Dikarya</taxon>
        <taxon>Ascomycota</taxon>
        <taxon>Pezizomycotina</taxon>
        <taxon>Dothideomycetes</taxon>
        <taxon>Dothideomycetes incertae sedis</taxon>
        <taxon>Trypetheliales</taxon>
        <taxon>Trypetheliaceae</taxon>
        <taxon>Viridothelium</taxon>
    </lineage>
</organism>
<reference evidence="3" key="1">
    <citation type="journal article" date="2020" name="Stud. Mycol.">
        <title>101 Dothideomycetes genomes: a test case for predicting lifestyles and emergence of pathogens.</title>
        <authorList>
            <person name="Haridas S."/>
            <person name="Albert R."/>
            <person name="Binder M."/>
            <person name="Bloem J."/>
            <person name="Labutti K."/>
            <person name="Salamov A."/>
            <person name="Andreopoulos B."/>
            <person name="Baker S."/>
            <person name="Barry K."/>
            <person name="Bills G."/>
            <person name="Bluhm B."/>
            <person name="Cannon C."/>
            <person name="Castanera R."/>
            <person name="Culley D."/>
            <person name="Daum C."/>
            <person name="Ezra D."/>
            <person name="Gonzalez J."/>
            <person name="Henrissat B."/>
            <person name="Kuo A."/>
            <person name="Liang C."/>
            <person name="Lipzen A."/>
            <person name="Lutzoni F."/>
            <person name="Magnuson J."/>
            <person name="Mondo S."/>
            <person name="Nolan M."/>
            <person name="Ohm R."/>
            <person name="Pangilinan J."/>
            <person name="Park H.-J."/>
            <person name="Ramirez L."/>
            <person name="Alfaro M."/>
            <person name="Sun H."/>
            <person name="Tritt A."/>
            <person name="Yoshinaga Y."/>
            <person name="Zwiers L.-H."/>
            <person name="Turgeon B."/>
            <person name="Goodwin S."/>
            <person name="Spatafora J."/>
            <person name="Crous P."/>
            <person name="Grigoriev I."/>
        </authorList>
    </citation>
    <scope>NUCLEOTIDE SEQUENCE</scope>
    <source>
        <strain evidence="3">Tuck. ex Michener</strain>
    </source>
</reference>
<dbReference type="OrthoDB" id="3050608at2759"/>
<keyword evidence="4" id="KW-1185">Reference proteome</keyword>
<gene>
    <name evidence="3" type="ORF">EV356DRAFT_143449</name>
</gene>
<dbReference type="PANTHER" id="PTHR47843:SF2">
    <property type="entry name" value="BTB DOMAIN-CONTAINING PROTEIN"/>
    <property type="match status" value="1"/>
</dbReference>
<dbReference type="Proteomes" id="UP000800092">
    <property type="component" value="Unassembled WGS sequence"/>
</dbReference>
<dbReference type="EMBL" id="ML991796">
    <property type="protein sequence ID" value="KAF2234751.1"/>
    <property type="molecule type" value="Genomic_DNA"/>
</dbReference>
<dbReference type="PANTHER" id="PTHR47843">
    <property type="entry name" value="BTB DOMAIN-CONTAINING PROTEIN-RELATED"/>
    <property type="match status" value="1"/>
</dbReference>
<feature type="compositionally biased region" description="Basic and acidic residues" evidence="1">
    <location>
        <begin position="319"/>
        <end position="350"/>
    </location>
</feature>
<dbReference type="Gene3D" id="3.30.710.10">
    <property type="entry name" value="Potassium Channel Kv1.1, Chain A"/>
    <property type="match status" value="1"/>
</dbReference>
<dbReference type="AlphaFoldDB" id="A0A6A6HAA9"/>
<feature type="domain" description="BTB" evidence="2">
    <location>
        <begin position="16"/>
        <end position="85"/>
    </location>
</feature>
<dbReference type="CDD" id="cd18186">
    <property type="entry name" value="BTB_POZ_ZBTB_KLHL-like"/>
    <property type="match status" value="1"/>
</dbReference>
<evidence type="ECO:0000313" key="3">
    <source>
        <dbReference type="EMBL" id="KAF2234751.1"/>
    </source>
</evidence>
<dbReference type="SUPFAM" id="SSF54695">
    <property type="entry name" value="POZ domain"/>
    <property type="match status" value="1"/>
</dbReference>
<sequence length="350" mass="39396">MALGYIGLIIQRVLGNIVKVVVGPAAKEVHVHEELLASSCPFFQTALKEKQKRGQTRVIEMPGDDYDALELYVLWLYSDKKKIWSISSDNDASREYLKSQGETLLLARAIILAEKLQDVHFLNTVVNAIMERTKVFDEDGNRWFPGPPAVNTIWENTRQGSPVRRLLLDQYVWHGEKSWMKPTNEIEAFNADFLRALVMSMFGRPHEVPKILPCDVENNHLYHKKESRRRGEKRKGEEPESATTLENGVKKRRNESNFPGPSSPSKRELQLGTFSTKNLSRHLGATGGSSSGAAPDGQKEDYADKGLDSVENKFGVDSAKYRSTNEKITDAARGQFEKSTGKDVPDKFSN</sequence>
<evidence type="ECO:0000313" key="4">
    <source>
        <dbReference type="Proteomes" id="UP000800092"/>
    </source>
</evidence>
<feature type="compositionally biased region" description="Basic residues" evidence="1">
    <location>
        <begin position="223"/>
        <end position="233"/>
    </location>
</feature>
<protein>
    <recommendedName>
        <fullName evidence="2">BTB domain-containing protein</fullName>
    </recommendedName>
</protein>
<feature type="region of interest" description="Disordered" evidence="1">
    <location>
        <begin position="223"/>
        <end position="350"/>
    </location>
</feature>
<dbReference type="InterPro" id="IPR000210">
    <property type="entry name" value="BTB/POZ_dom"/>
</dbReference>
<evidence type="ECO:0000256" key="1">
    <source>
        <dbReference type="SAM" id="MobiDB-lite"/>
    </source>
</evidence>
<accession>A0A6A6HAA9</accession>
<dbReference type="InterPro" id="IPR011333">
    <property type="entry name" value="SKP1/BTB/POZ_sf"/>
</dbReference>
<dbReference type="PROSITE" id="PS50097">
    <property type="entry name" value="BTB"/>
    <property type="match status" value="1"/>
</dbReference>
<dbReference type="Pfam" id="PF00651">
    <property type="entry name" value="BTB"/>
    <property type="match status" value="1"/>
</dbReference>
<name>A0A6A6HAA9_VIRVR</name>
<proteinExistence type="predicted"/>
<evidence type="ECO:0000259" key="2">
    <source>
        <dbReference type="PROSITE" id="PS50097"/>
    </source>
</evidence>